<sequence length="205" mass="23700">MNKNNVFWAIVALVITASLLYTFTGTEDPEFYQNTIEAERERQFKFLKYNLDSPLTEEQKDLLDSLDFYPIDPAYKVRARMEPVANKSLMEVPMTDGSVERYIRHSFAVFDLKGEPVKLLLLQAEDEMDRRNFFLAFADETSADETYGGGRYLNLRQDGQSSITIDFNLAYNPYCAYNPDFACPIPPRENILEIPIRAGEKNYDK</sequence>
<dbReference type="InterPro" id="IPR012467">
    <property type="entry name" value="DUF1684"/>
</dbReference>
<organism evidence="1 2">
    <name type="scientific">Cyclobacterium jeungdonense</name>
    <dbReference type="NCBI Taxonomy" id="708087"/>
    <lineage>
        <taxon>Bacteria</taxon>
        <taxon>Pseudomonadati</taxon>
        <taxon>Bacteroidota</taxon>
        <taxon>Cytophagia</taxon>
        <taxon>Cytophagales</taxon>
        <taxon>Cyclobacteriaceae</taxon>
        <taxon>Cyclobacterium</taxon>
    </lineage>
</organism>
<dbReference type="PANTHER" id="PTHR41913:SF1">
    <property type="entry name" value="DUF1684 DOMAIN-CONTAINING PROTEIN"/>
    <property type="match status" value="1"/>
</dbReference>
<keyword evidence="2" id="KW-1185">Reference proteome</keyword>
<accession>A0ABT8C1J3</accession>
<evidence type="ECO:0000313" key="1">
    <source>
        <dbReference type="EMBL" id="MDN3686665.1"/>
    </source>
</evidence>
<comment type="caution">
    <text evidence="1">The sequence shown here is derived from an EMBL/GenBank/DDBJ whole genome shotgun (WGS) entry which is preliminary data.</text>
</comment>
<dbReference type="EMBL" id="JAUFQS010000003">
    <property type="protein sequence ID" value="MDN3686665.1"/>
    <property type="molecule type" value="Genomic_DNA"/>
</dbReference>
<proteinExistence type="predicted"/>
<dbReference type="PANTHER" id="PTHR41913">
    <property type="entry name" value="DUF1684 DOMAIN-CONTAINING PROTEIN"/>
    <property type="match status" value="1"/>
</dbReference>
<reference evidence="2" key="1">
    <citation type="journal article" date="2019" name="Int. J. Syst. Evol. Microbiol.">
        <title>The Global Catalogue of Microorganisms (GCM) 10K type strain sequencing project: providing services to taxonomists for standard genome sequencing and annotation.</title>
        <authorList>
            <consortium name="The Broad Institute Genomics Platform"/>
            <consortium name="The Broad Institute Genome Sequencing Center for Infectious Disease"/>
            <person name="Wu L."/>
            <person name="Ma J."/>
        </authorList>
    </citation>
    <scope>NUCLEOTIDE SEQUENCE [LARGE SCALE GENOMIC DNA]</scope>
    <source>
        <strain evidence="2">CECT 7706</strain>
    </source>
</reference>
<protein>
    <submittedName>
        <fullName evidence="1">DUF1684 domain-containing protein</fullName>
    </submittedName>
</protein>
<name>A0ABT8C1J3_9BACT</name>
<dbReference type="Proteomes" id="UP001236663">
    <property type="component" value="Unassembled WGS sequence"/>
</dbReference>
<gene>
    <name evidence="1" type="ORF">QWZ15_02380</name>
</gene>
<evidence type="ECO:0000313" key="2">
    <source>
        <dbReference type="Proteomes" id="UP001236663"/>
    </source>
</evidence>
<dbReference type="RefSeq" id="WP_163384815.1">
    <property type="nucleotide sequence ID" value="NZ_JAUFQS010000003.1"/>
</dbReference>
<dbReference type="Pfam" id="PF07920">
    <property type="entry name" value="DUF1684"/>
    <property type="match status" value="1"/>
</dbReference>